<evidence type="ECO:0000313" key="1">
    <source>
        <dbReference type="EMBL" id="AEE52759.1"/>
    </source>
</evidence>
<name>F4L050_HALH1</name>
<dbReference type="HOGENOM" id="CLU_1238772_0_0_10"/>
<dbReference type="STRING" id="760192.Halhy_4931"/>
<dbReference type="EMBL" id="CP002691">
    <property type="protein sequence ID" value="AEE52759.1"/>
    <property type="molecule type" value="Genomic_DNA"/>
</dbReference>
<dbReference type="KEGG" id="hhy:Halhy_4931"/>
<evidence type="ECO:0000313" key="2">
    <source>
        <dbReference type="Proteomes" id="UP000008461"/>
    </source>
</evidence>
<organism evidence="1 2">
    <name type="scientific">Haliscomenobacter hydrossis (strain ATCC 27775 / DSM 1100 / LMG 10767 / O)</name>
    <dbReference type="NCBI Taxonomy" id="760192"/>
    <lineage>
        <taxon>Bacteria</taxon>
        <taxon>Pseudomonadati</taxon>
        <taxon>Bacteroidota</taxon>
        <taxon>Saprospiria</taxon>
        <taxon>Saprospirales</taxon>
        <taxon>Haliscomenobacteraceae</taxon>
        <taxon>Haliscomenobacter</taxon>
    </lineage>
</organism>
<dbReference type="eggNOG" id="ENOG5034AZ4">
    <property type="taxonomic scope" value="Bacteria"/>
</dbReference>
<proteinExistence type="predicted"/>
<accession>F4L050</accession>
<dbReference type="AlphaFoldDB" id="F4L050"/>
<reference key="2">
    <citation type="submission" date="2011-04" db="EMBL/GenBank/DDBJ databases">
        <title>Complete sequence of chromosome of Haliscomenobacter hydrossis DSM 1100.</title>
        <authorList>
            <consortium name="US DOE Joint Genome Institute (JGI-PGF)"/>
            <person name="Lucas S."/>
            <person name="Han J."/>
            <person name="Lapidus A."/>
            <person name="Bruce D."/>
            <person name="Goodwin L."/>
            <person name="Pitluck S."/>
            <person name="Peters L."/>
            <person name="Kyrpides N."/>
            <person name="Mavromatis K."/>
            <person name="Ivanova N."/>
            <person name="Ovchinnikova G."/>
            <person name="Pagani I."/>
            <person name="Daligault H."/>
            <person name="Detter J.C."/>
            <person name="Han C."/>
            <person name="Land M."/>
            <person name="Hauser L."/>
            <person name="Markowitz V."/>
            <person name="Cheng J.-F."/>
            <person name="Hugenholtz P."/>
            <person name="Woyke T."/>
            <person name="Wu D."/>
            <person name="Verbarg S."/>
            <person name="Frueling A."/>
            <person name="Brambilla E."/>
            <person name="Klenk H.-P."/>
            <person name="Eisen J.A."/>
        </authorList>
    </citation>
    <scope>NUCLEOTIDE SEQUENCE</scope>
    <source>
        <strain>DSM 1100</strain>
    </source>
</reference>
<keyword evidence="2" id="KW-1185">Reference proteome</keyword>
<dbReference type="RefSeq" id="WP_013767295.1">
    <property type="nucleotide sequence ID" value="NC_015510.1"/>
</dbReference>
<sequence length="223" mass="25378">MDQLKNAQNMLFSNANEWMRMARSFTGMYESAWEQLMQNNLRMADQWSSLVVDYNKANQDCGRSSSVCPPEPKCPPHCLAEIHREASPGEIIVVPFSIKNTCGKSRTYQIGIRPLVDEQGKPTPAQPSLDTSQISLEPGQAITVKMTLNLQEGFNRGETYSANIVIREDKVNQNVCFTLKMVSLNSTIEVRPLDEKHYLMRWSSWQDHFYCEQQPGRRAGDQG</sequence>
<gene>
    <name evidence="1" type="ordered locus">Halhy_4931</name>
</gene>
<dbReference type="Proteomes" id="UP000008461">
    <property type="component" value="Chromosome"/>
</dbReference>
<dbReference type="OrthoDB" id="1492721at2"/>
<protein>
    <submittedName>
        <fullName evidence="1">Uncharacterized protein</fullName>
    </submittedName>
</protein>
<reference evidence="1 2" key="1">
    <citation type="journal article" date="2011" name="Stand. Genomic Sci.">
        <title>Complete genome sequence of Haliscomenobacter hydrossis type strain (O).</title>
        <authorList>
            <consortium name="US DOE Joint Genome Institute (JGI-PGF)"/>
            <person name="Daligault H."/>
            <person name="Lapidus A."/>
            <person name="Zeytun A."/>
            <person name="Nolan M."/>
            <person name="Lucas S."/>
            <person name="Del Rio T.G."/>
            <person name="Tice H."/>
            <person name="Cheng J.F."/>
            <person name="Tapia R."/>
            <person name="Han C."/>
            <person name="Goodwin L."/>
            <person name="Pitluck S."/>
            <person name="Liolios K."/>
            <person name="Pagani I."/>
            <person name="Ivanova N."/>
            <person name="Huntemann M."/>
            <person name="Mavromatis K."/>
            <person name="Mikhailova N."/>
            <person name="Pati A."/>
            <person name="Chen A."/>
            <person name="Palaniappan K."/>
            <person name="Land M."/>
            <person name="Hauser L."/>
            <person name="Brambilla E.M."/>
            <person name="Rohde M."/>
            <person name="Verbarg S."/>
            <person name="Goker M."/>
            <person name="Bristow J."/>
            <person name="Eisen J.A."/>
            <person name="Markowitz V."/>
            <person name="Hugenholtz P."/>
            <person name="Kyrpides N.C."/>
            <person name="Klenk H.P."/>
            <person name="Woyke T."/>
        </authorList>
    </citation>
    <scope>NUCLEOTIDE SEQUENCE [LARGE SCALE GENOMIC DNA]</scope>
    <source>
        <strain evidence="2">ATCC 27775 / DSM 1100 / LMG 10767 / O</strain>
    </source>
</reference>